<evidence type="ECO:0000313" key="2">
    <source>
        <dbReference type="EMBL" id="KAK7501910.1"/>
    </source>
</evidence>
<reference evidence="2 3" key="1">
    <citation type="journal article" date="2023" name="Sci. Data">
        <title>Genome assembly of the Korean intertidal mud-creeper Batillaria attramentaria.</title>
        <authorList>
            <person name="Patra A.K."/>
            <person name="Ho P.T."/>
            <person name="Jun S."/>
            <person name="Lee S.J."/>
            <person name="Kim Y."/>
            <person name="Won Y.J."/>
        </authorList>
    </citation>
    <scope>NUCLEOTIDE SEQUENCE [LARGE SCALE GENOMIC DNA]</scope>
    <source>
        <strain evidence="2">Wonlab-2016</strain>
    </source>
</reference>
<dbReference type="AlphaFoldDB" id="A0ABD0LQX3"/>
<accession>A0ABD0LQX3</accession>
<dbReference type="EMBL" id="JACVVK020000028">
    <property type="protein sequence ID" value="KAK7501910.1"/>
    <property type="molecule type" value="Genomic_DNA"/>
</dbReference>
<keyword evidence="3" id="KW-1185">Reference proteome</keyword>
<dbReference type="Proteomes" id="UP001519460">
    <property type="component" value="Unassembled WGS sequence"/>
</dbReference>
<evidence type="ECO:0000313" key="3">
    <source>
        <dbReference type="Proteomes" id="UP001519460"/>
    </source>
</evidence>
<comment type="caution">
    <text evidence="2">The sequence shown here is derived from an EMBL/GenBank/DDBJ whole genome shotgun (WGS) entry which is preliminary data.</text>
</comment>
<name>A0ABD0LQX3_9CAEN</name>
<feature type="region of interest" description="Disordered" evidence="1">
    <location>
        <begin position="45"/>
        <end position="95"/>
    </location>
</feature>
<sequence length="95" mass="10336">MRCRVRAWLSQFPRVSSGTGAGEIMPTSLHLHAPISHLHAWLNPPQFQQSGRKQPAALRLDESGTAQERAGTEKKVCLPGEGHQPKLHIPAAAVT</sequence>
<organism evidence="2 3">
    <name type="scientific">Batillaria attramentaria</name>
    <dbReference type="NCBI Taxonomy" id="370345"/>
    <lineage>
        <taxon>Eukaryota</taxon>
        <taxon>Metazoa</taxon>
        <taxon>Spiralia</taxon>
        <taxon>Lophotrochozoa</taxon>
        <taxon>Mollusca</taxon>
        <taxon>Gastropoda</taxon>
        <taxon>Caenogastropoda</taxon>
        <taxon>Sorbeoconcha</taxon>
        <taxon>Cerithioidea</taxon>
        <taxon>Batillariidae</taxon>
        <taxon>Batillaria</taxon>
    </lineage>
</organism>
<protein>
    <submittedName>
        <fullName evidence="2">Uncharacterized protein</fullName>
    </submittedName>
</protein>
<proteinExistence type="predicted"/>
<evidence type="ECO:0000256" key="1">
    <source>
        <dbReference type="SAM" id="MobiDB-lite"/>
    </source>
</evidence>
<gene>
    <name evidence="2" type="ORF">BaRGS_00006662</name>
</gene>